<dbReference type="STRING" id="97359.A0A550CHX7"/>
<comment type="caution">
    <text evidence="9">The sequence shown here is derived from an EMBL/GenBank/DDBJ whole genome shotgun (WGS) entry which is preliminary data.</text>
</comment>
<evidence type="ECO:0000256" key="7">
    <source>
        <dbReference type="SAM" id="MobiDB-lite"/>
    </source>
</evidence>
<accession>A0A550CHX7</accession>
<dbReference type="GO" id="GO:0006888">
    <property type="term" value="P:endoplasmic reticulum to Golgi vesicle-mediated transport"/>
    <property type="evidence" value="ECO:0007669"/>
    <property type="project" value="InterPro"/>
</dbReference>
<keyword evidence="4 6" id="KW-1133">Transmembrane helix</keyword>
<keyword evidence="3 6" id="KW-0812">Transmembrane</keyword>
<evidence type="ECO:0000256" key="3">
    <source>
        <dbReference type="ARBA" id="ARBA00022692"/>
    </source>
</evidence>
<dbReference type="Proteomes" id="UP000320762">
    <property type="component" value="Unassembled WGS sequence"/>
</dbReference>
<feature type="compositionally biased region" description="Basic and acidic residues" evidence="7">
    <location>
        <begin position="43"/>
        <end position="53"/>
    </location>
</feature>
<feature type="transmembrane region" description="Helical" evidence="6">
    <location>
        <begin position="166"/>
        <end position="185"/>
    </location>
</feature>
<feature type="transmembrane region" description="Helical" evidence="6">
    <location>
        <begin position="140"/>
        <end position="160"/>
    </location>
</feature>
<evidence type="ECO:0000313" key="9">
    <source>
        <dbReference type="EMBL" id="TRM64410.1"/>
    </source>
</evidence>
<sequence>MDPARTPLAASSQFIPADDDDEEFDEENMPGFTNAALPSPVPDKGKNRAREPEQLAPPSGNGRVSSPGLSGNIGTSTAPAPQATRQTVGGMRVETRYTGGDTLDEPVTTTIARDALSIYTKLVHVLYPRKSSGREVLKDWDLWGPLILCLTLGIMLSINAPPDHSIGVFTAVVVICSLGALVVTVQAKLLGGRVSFFQGLCTLGYCVAPLNIAAFVSCFVHVIYVRAPLALLAWAWCIWASVNFLDGTKIEPQRILLAVYPLLLFYFILTWMILIQ</sequence>
<feature type="compositionally biased region" description="Acidic residues" evidence="7">
    <location>
        <begin position="17"/>
        <end position="28"/>
    </location>
</feature>
<evidence type="ECO:0000256" key="4">
    <source>
        <dbReference type="ARBA" id="ARBA00022989"/>
    </source>
</evidence>
<proteinExistence type="inferred from homology"/>
<organism evidence="9 10">
    <name type="scientific">Schizophyllum amplum</name>
    <dbReference type="NCBI Taxonomy" id="97359"/>
    <lineage>
        <taxon>Eukaryota</taxon>
        <taxon>Fungi</taxon>
        <taxon>Dikarya</taxon>
        <taxon>Basidiomycota</taxon>
        <taxon>Agaricomycotina</taxon>
        <taxon>Agaricomycetes</taxon>
        <taxon>Agaricomycetidae</taxon>
        <taxon>Agaricales</taxon>
        <taxon>Schizophyllaceae</taxon>
        <taxon>Schizophyllum</taxon>
    </lineage>
</organism>
<evidence type="ECO:0000256" key="1">
    <source>
        <dbReference type="ARBA" id="ARBA00004141"/>
    </source>
</evidence>
<feature type="transmembrane region" description="Helical" evidence="6">
    <location>
        <begin position="257"/>
        <end position="275"/>
    </location>
</feature>
<feature type="transmembrane region" description="Helical" evidence="6">
    <location>
        <begin position="197"/>
        <end position="223"/>
    </location>
</feature>
<dbReference type="InterPro" id="IPR045231">
    <property type="entry name" value="Yip1/4-like"/>
</dbReference>
<dbReference type="GO" id="GO:0000139">
    <property type="term" value="C:Golgi membrane"/>
    <property type="evidence" value="ECO:0007669"/>
    <property type="project" value="UniProtKB-SubCell"/>
</dbReference>
<evidence type="ECO:0000259" key="8">
    <source>
        <dbReference type="Pfam" id="PF04893"/>
    </source>
</evidence>
<dbReference type="AlphaFoldDB" id="A0A550CHX7"/>
<feature type="transmembrane region" description="Helical" evidence="6">
    <location>
        <begin position="229"/>
        <end position="245"/>
    </location>
</feature>
<keyword evidence="5 6" id="KW-0472">Membrane</keyword>
<protein>
    <recommendedName>
        <fullName evidence="6">Protein YIP</fullName>
    </recommendedName>
</protein>
<reference evidence="9 10" key="1">
    <citation type="journal article" date="2019" name="New Phytol.">
        <title>Comparative genomics reveals unique wood-decay strategies and fruiting body development in the Schizophyllaceae.</title>
        <authorList>
            <person name="Almasi E."/>
            <person name="Sahu N."/>
            <person name="Krizsan K."/>
            <person name="Balint B."/>
            <person name="Kovacs G.M."/>
            <person name="Kiss B."/>
            <person name="Cseklye J."/>
            <person name="Drula E."/>
            <person name="Henrissat B."/>
            <person name="Nagy I."/>
            <person name="Chovatia M."/>
            <person name="Adam C."/>
            <person name="LaButti K."/>
            <person name="Lipzen A."/>
            <person name="Riley R."/>
            <person name="Grigoriev I.V."/>
            <person name="Nagy L.G."/>
        </authorList>
    </citation>
    <scope>NUCLEOTIDE SEQUENCE [LARGE SCALE GENOMIC DNA]</scope>
    <source>
        <strain evidence="9 10">NL-1724</strain>
    </source>
</reference>
<evidence type="ECO:0000313" key="10">
    <source>
        <dbReference type="Proteomes" id="UP000320762"/>
    </source>
</evidence>
<evidence type="ECO:0000256" key="2">
    <source>
        <dbReference type="ARBA" id="ARBA00010596"/>
    </source>
</evidence>
<dbReference type="PANTHER" id="PTHR21236:SF1">
    <property type="entry name" value="PROTEIN YIPF6"/>
    <property type="match status" value="1"/>
</dbReference>
<feature type="domain" description="Yip1" evidence="8">
    <location>
        <begin position="126"/>
        <end position="272"/>
    </location>
</feature>
<dbReference type="EMBL" id="VDMD01000007">
    <property type="protein sequence ID" value="TRM64410.1"/>
    <property type="molecule type" value="Genomic_DNA"/>
</dbReference>
<evidence type="ECO:0000256" key="5">
    <source>
        <dbReference type="ARBA" id="ARBA00023136"/>
    </source>
</evidence>
<evidence type="ECO:0000256" key="6">
    <source>
        <dbReference type="RuleBase" id="RU361264"/>
    </source>
</evidence>
<dbReference type="Pfam" id="PF04893">
    <property type="entry name" value="Yip1"/>
    <property type="match status" value="1"/>
</dbReference>
<dbReference type="GO" id="GO:0005802">
    <property type="term" value="C:trans-Golgi network"/>
    <property type="evidence" value="ECO:0007669"/>
    <property type="project" value="TreeGrafter"/>
</dbReference>
<feature type="compositionally biased region" description="Polar residues" evidence="7">
    <location>
        <begin position="62"/>
        <end position="87"/>
    </location>
</feature>
<feature type="region of interest" description="Disordered" evidence="7">
    <location>
        <begin position="1"/>
        <end position="91"/>
    </location>
</feature>
<dbReference type="OrthoDB" id="411251at2759"/>
<keyword evidence="10" id="KW-1185">Reference proteome</keyword>
<dbReference type="PANTHER" id="PTHR21236">
    <property type="entry name" value="GOLGI MEMBRANE PROTEIN YIP1"/>
    <property type="match status" value="1"/>
</dbReference>
<gene>
    <name evidence="9" type="ORF">BD626DRAFT_491728</name>
</gene>
<name>A0A550CHX7_9AGAR</name>
<comment type="similarity">
    <text evidence="2 6">Belongs to the YIP1 family.</text>
</comment>
<comment type="subcellular location">
    <subcellularLocation>
        <location evidence="6">Golgi apparatus membrane</location>
        <topology evidence="6">Multi-pass membrane protein</topology>
    </subcellularLocation>
    <subcellularLocation>
        <location evidence="1">Membrane</location>
        <topology evidence="1">Multi-pass membrane protein</topology>
    </subcellularLocation>
</comment>
<dbReference type="InterPro" id="IPR006977">
    <property type="entry name" value="Yip1_dom"/>
</dbReference>